<proteinExistence type="predicted"/>
<evidence type="ECO:0000259" key="3">
    <source>
        <dbReference type="Pfam" id="PF22594"/>
    </source>
</evidence>
<dbReference type="AlphaFoldDB" id="A0A212D8L1"/>
<evidence type="ECO:0000256" key="2">
    <source>
        <dbReference type="ARBA" id="ARBA00023134"/>
    </source>
</evidence>
<keyword evidence="2" id="KW-0342">GTP-binding</keyword>
<evidence type="ECO:0000313" key="4">
    <source>
        <dbReference type="EMBL" id="OWK14589.1"/>
    </source>
</evidence>
<dbReference type="OrthoDB" id="342024at2759"/>
<keyword evidence="1" id="KW-0547">Nucleotide-binding</keyword>
<dbReference type="Proteomes" id="UP000242450">
    <property type="component" value="Chromosome 5"/>
</dbReference>
<evidence type="ECO:0000256" key="1">
    <source>
        <dbReference type="ARBA" id="ARBA00022741"/>
    </source>
</evidence>
<name>A0A212D8L1_CEREH</name>
<dbReference type="InterPro" id="IPR009001">
    <property type="entry name" value="Transl_elong_EF1A/Init_IF2_C"/>
</dbReference>
<reference evidence="4 5" key="1">
    <citation type="journal article" date="2018" name="Mol. Genet. Genomics">
        <title>The red deer Cervus elaphus genome CerEla1.0: sequencing, annotating, genes, and chromosomes.</title>
        <authorList>
            <person name="Bana N.A."/>
            <person name="Nyiri A."/>
            <person name="Nagy J."/>
            <person name="Frank K."/>
            <person name="Nagy T."/>
            <person name="Steger V."/>
            <person name="Schiller M."/>
            <person name="Lakatos P."/>
            <person name="Sugar L."/>
            <person name="Horn P."/>
            <person name="Barta E."/>
            <person name="Orosz L."/>
        </authorList>
    </citation>
    <scope>NUCLEOTIDE SEQUENCE [LARGE SCALE GENOMIC DNA]</scope>
    <source>
        <strain evidence="4">Hungarian</strain>
    </source>
</reference>
<dbReference type="SUPFAM" id="SSF50465">
    <property type="entry name" value="EF-Tu/eEF-1alpha/eIF2-gamma C-terminal domain"/>
    <property type="match status" value="1"/>
</dbReference>
<keyword evidence="5" id="KW-1185">Reference proteome</keyword>
<protein>
    <recommendedName>
        <fullName evidence="3">GTP-eEF1A C-terminal domain-containing protein</fullName>
    </recommendedName>
</protein>
<dbReference type="Gene3D" id="2.40.30.10">
    <property type="entry name" value="Translation factors"/>
    <property type="match status" value="2"/>
</dbReference>
<dbReference type="GO" id="GO:0005525">
    <property type="term" value="F:GTP binding"/>
    <property type="evidence" value="ECO:0007669"/>
    <property type="project" value="UniProtKB-KW"/>
</dbReference>
<dbReference type="SUPFAM" id="SSF50447">
    <property type="entry name" value="Translation proteins"/>
    <property type="match status" value="1"/>
</dbReference>
<gene>
    <name evidence="4" type="ORF">Celaphus_00000793</name>
</gene>
<comment type="caution">
    <text evidence="4">The sequence shown here is derived from an EMBL/GenBank/DDBJ whole genome shotgun (WGS) entry which is preliminary data.</text>
</comment>
<organism evidence="4 5">
    <name type="scientific">Cervus elaphus hippelaphus</name>
    <name type="common">European red deer</name>
    <dbReference type="NCBI Taxonomy" id="46360"/>
    <lineage>
        <taxon>Eukaryota</taxon>
        <taxon>Metazoa</taxon>
        <taxon>Chordata</taxon>
        <taxon>Craniata</taxon>
        <taxon>Vertebrata</taxon>
        <taxon>Euteleostomi</taxon>
        <taxon>Mammalia</taxon>
        <taxon>Eutheria</taxon>
        <taxon>Laurasiatheria</taxon>
        <taxon>Artiodactyla</taxon>
        <taxon>Ruminantia</taxon>
        <taxon>Pecora</taxon>
        <taxon>Cervidae</taxon>
        <taxon>Cervinae</taxon>
        <taxon>Cervus</taxon>
    </lineage>
</organism>
<feature type="domain" description="GTP-eEF1A C-terminal" evidence="3">
    <location>
        <begin position="134"/>
        <end position="225"/>
    </location>
</feature>
<accession>A0A212D8L1</accession>
<dbReference type="PANTHER" id="PTHR44830:SF1">
    <property type="entry name" value="TR-TYPE G DOMAIN-CONTAINING PROTEIN"/>
    <property type="match status" value="1"/>
</dbReference>
<dbReference type="EMBL" id="MKHE01000005">
    <property type="protein sequence ID" value="OWK14589.1"/>
    <property type="molecule type" value="Genomic_DNA"/>
</dbReference>
<dbReference type="Pfam" id="PF22594">
    <property type="entry name" value="GTP-eEF1A_C"/>
    <property type="match status" value="1"/>
</dbReference>
<dbReference type="InterPro" id="IPR009000">
    <property type="entry name" value="Transl_B-barrel_sf"/>
</dbReference>
<dbReference type="Gene3D" id="3.40.50.300">
    <property type="entry name" value="P-loop containing nucleotide triphosphate hydrolases"/>
    <property type="match status" value="1"/>
</dbReference>
<evidence type="ECO:0000313" key="5">
    <source>
        <dbReference type="Proteomes" id="UP000242450"/>
    </source>
</evidence>
<dbReference type="PANTHER" id="PTHR44830">
    <property type="entry name" value="ELONGATION FACTOR 1 ALPHA"/>
    <property type="match status" value="1"/>
</dbReference>
<sequence length="287" mass="32093">MDSTEPHYSQKIYEGTKEINTYIKKVESNPDIVAWVPISGWNGGNMLQQSSNLPWFKGWKVTHKDGNANWYGGHLCSSVTTEVKSVEMQHEVLSKAFLGVNMGFLIKNLPLKDICCGDMTGDSKNDLWMEAADFTAQVIISDQQVKSMLDMPLCWTVSSHSCRFAELKEVIDHHSEKNLESGPKFWKSGDAAFLAKPMCIESFSDYPLLGHVAIRDMRQTVAVAVTKVADKKAAGVAKVTESAQKVQNITPNTSHPHLNQWWKNSLRTLCLNCPFNSKRLVNDNNAS</sequence>
<dbReference type="InterPro" id="IPR027417">
    <property type="entry name" value="P-loop_NTPase"/>
</dbReference>
<dbReference type="InterPro" id="IPR054696">
    <property type="entry name" value="GTP-eEF1A_C"/>
</dbReference>